<dbReference type="PROSITE" id="PS00409">
    <property type="entry name" value="PROKAR_NTER_METHYL"/>
    <property type="match status" value="1"/>
</dbReference>
<dbReference type="NCBIfam" id="TIGR02532">
    <property type="entry name" value="IV_pilin_GFxxxE"/>
    <property type="match status" value="1"/>
</dbReference>
<comment type="caution">
    <text evidence="2">The sequence shown here is derived from an EMBL/GenBank/DDBJ whole genome shotgun (WGS) entry which is preliminary data.</text>
</comment>
<dbReference type="AlphaFoldDB" id="A0A0G1KP15"/>
<feature type="transmembrane region" description="Helical" evidence="1">
    <location>
        <begin position="12"/>
        <end position="32"/>
    </location>
</feature>
<reference evidence="2 3" key="1">
    <citation type="journal article" date="2015" name="Nature">
        <title>rRNA introns, odd ribosomes, and small enigmatic genomes across a large radiation of phyla.</title>
        <authorList>
            <person name="Brown C.T."/>
            <person name="Hug L.A."/>
            <person name="Thomas B.C."/>
            <person name="Sharon I."/>
            <person name="Castelle C.J."/>
            <person name="Singh A."/>
            <person name="Wilkins M.J."/>
            <person name="Williams K.H."/>
            <person name="Banfield J.F."/>
        </authorList>
    </citation>
    <scope>NUCLEOTIDE SEQUENCE [LARGE SCALE GENOMIC DNA]</scope>
</reference>
<sequence length="75" mass="8520">MKYKGFTLLELLVVIGIIGVLMALATVAYSSAQISGRNARRKQDPEYRTGVRWNRWLFGNDVLYLCCDGECGDFR</sequence>
<keyword evidence="1" id="KW-1133">Transmembrane helix</keyword>
<dbReference type="SUPFAM" id="SSF54523">
    <property type="entry name" value="Pili subunits"/>
    <property type="match status" value="1"/>
</dbReference>
<dbReference type="Proteomes" id="UP000034797">
    <property type="component" value="Unassembled WGS sequence"/>
</dbReference>
<dbReference type="Pfam" id="PF07963">
    <property type="entry name" value="N_methyl"/>
    <property type="match status" value="1"/>
</dbReference>
<dbReference type="Gene3D" id="3.30.700.10">
    <property type="entry name" value="Glycoprotein, Type 4 Pilin"/>
    <property type="match status" value="1"/>
</dbReference>
<dbReference type="EMBL" id="LCJW01000038">
    <property type="protein sequence ID" value="KKT85263.1"/>
    <property type="molecule type" value="Genomic_DNA"/>
</dbReference>
<evidence type="ECO:0000313" key="3">
    <source>
        <dbReference type="Proteomes" id="UP000034797"/>
    </source>
</evidence>
<gene>
    <name evidence="2" type="ORF">UW84_C0038G0013</name>
</gene>
<name>A0A0G1KP15_9BACT</name>
<proteinExistence type="predicted"/>
<evidence type="ECO:0000313" key="2">
    <source>
        <dbReference type="EMBL" id="KKT85263.1"/>
    </source>
</evidence>
<accession>A0A0G1KP15</accession>
<organism evidence="2 3">
    <name type="scientific">Candidatus Collierbacteria bacterium GW2011_GWA2_44_99</name>
    <dbReference type="NCBI Taxonomy" id="1618380"/>
    <lineage>
        <taxon>Bacteria</taxon>
        <taxon>Candidatus Collieribacteriota</taxon>
    </lineage>
</organism>
<keyword evidence="1" id="KW-0472">Membrane</keyword>
<evidence type="ECO:0000256" key="1">
    <source>
        <dbReference type="SAM" id="Phobius"/>
    </source>
</evidence>
<protein>
    <submittedName>
        <fullName evidence="2">Uncharacterized protein</fullName>
    </submittedName>
</protein>
<dbReference type="InterPro" id="IPR012902">
    <property type="entry name" value="N_methyl_site"/>
</dbReference>
<dbReference type="InterPro" id="IPR045584">
    <property type="entry name" value="Pilin-like"/>
</dbReference>
<keyword evidence="1" id="KW-0812">Transmembrane</keyword>